<feature type="binding site" evidence="8">
    <location>
        <position position="168"/>
    </location>
    <ligand>
        <name>Zn(2+)</name>
        <dbReference type="ChEBI" id="CHEBI:29105"/>
        <label>2</label>
    </ligand>
</feature>
<evidence type="ECO:0000256" key="5">
    <source>
        <dbReference type="ARBA" id="ARBA00022801"/>
    </source>
</evidence>
<keyword evidence="5" id="KW-0378">Hydrolase</keyword>
<keyword evidence="10" id="KW-1185">Reference proteome</keyword>
<evidence type="ECO:0000256" key="8">
    <source>
        <dbReference type="PIRSR" id="PIRSR001123-2"/>
    </source>
</evidence>
<protein>
    <submittedName>
        <fullName evidence="9">Peptidase M42</fullName>
    </submittedName>
</protein>
<gene>
    <name evidence="9" type="ORF">BU202_02790</name>
</gene>
<name>A0A1Q8E9T6_9STRE</name>
<feature type="binding site" evidence="8">
    <location>
        <position position="63"/>
    </location>
    <ligand>
        <name>Zn(2+)</name>
        <dbReference type="ChEBI" id="CHEBI:29105"/>
        <label>1</label>
    </ligand>
</feature>
<keyword evidence="2" id="KW-0031">Aminopeptidase</keyword>
<dbReference type="Gene3D" id="2.40.30.40">
    <property type="entry name" value="Peptidase M42, domain 2"/>
    <property type="match status" value="1"/>
</dbReference>
<evidence type="ECO:0000313" key="10">
    <source>
        <dbReference type="Proteomes" id="UP000186890"/>
    </source>
</evidence>
<feature type="active site" description="Proton acceptor" evidence="7">
    <location>
        <position position="200"/>
    </location>
</feature>
<reference evidence="10" key="1">
    <citation type="submission" date="2016-12" db="EMBL/GenBank/DDBJ databases">
        <authorList>
            <person name="Gulvik C.A."/>
        </authorList>
    </citation>
    <scope>NUCLEOTIDE SEQUENCE [LARGE SCALE GENOMIC DNA]</scope>
    <source>
        <strain evidence="10">NED12-00049-6B</strain>
    </source>
</reference>
<comment type="caution">
    <text evidence="9">The sequence shown here is derived from an EMBL/GenBank/DDBJ whole genome shotgun (WGS) entry which is preliminary data.</text>
</comment>
<dbReference type="NCBIfam" id="NF007421">
    <property type="entry name" value="PRK09961.1"/>
    <property type="match status" value="1"/>
</dbReference>
<dbReference type="InterPro" id="IPR008007">
    <property type="entry name" value="Peptidase_M42"/>
</dbReference>
<dbReference type="PIRSF" id="PIRSF001123">
    <property type="entry name" value="PepA_GA"/>
    <property type="match status" value="1"/>
</dbReference>
<dbReference type="SUPFAM" id="SSF53187">
    <property type="entry name" value="Zn-dependent exopeptidases"/>
    <property type="match status" value="1"/>
</dbReference>
<dbReference type="Gene3D" id="3.40.630.10">
    <property type="entry name" value="Zn peptidases"/>
    <property type="match status" value="1"/>
</dbReference>
<dbReference type="GO" id="GO:0046872">
    <property type="term" value="F:metal ion binding"/>
    <property type="evidence" value="ECO:0007669"/>
    <property type="project" value="UniProtKB-UniRule"/>
</dbReference>
<dbReference type="RefSeq" id="WP_075104282.1">
    <property type="nucleotide sequence ID" value="NZ_MSJM01000002.1"/>
</dbReference>
<comment type="cofactor">
    <cofactor evidence="8">
        <name>a divalent metal cation</name>
        <dbReference type="ChEBI" id="CHEBI:60240"/>
    </cofactor>
    <text evidence="8">Binds 2 divalent metal cations per subunit.</text>
</comment>
<evidence type="ECO:0000256" key="4">
    <source>
        <dbReference type="ARBA" id="ARBA00022723"/>
    </source>
</evidence>
<dbReference type="InterPro" id="IPR023367">
    <property type="entry name" value="Peptidase_M42_dom2"/>
</dbReference>
<dbReference type="PANTHER" id="PTHR32481">
    <property type="entry name" value="AMINOPEPTIDASE"/>
    <property type="match status" value="1"/>
</dbReference>
<evidence type="ECO:0000256" key="7">
    <source>
        <dbReference type="PIRSR" id="PIRSR001123-1"/>
    </source>
</evidence>
<evidence type="ECO:0000256" key="1">
    <source>
        <dbReference type="ARBA" id="ARBA00006272"/>
    </source>
</evidence>
<dbReference type="EMBL" id="MSJM01000002">
    <property type="protein sequence ID" value="OLF48561.1"/>
    <property type="molecule type" value="Genomic_DNA"/>
</dbReference>
<dbReference type="OrthoDB" id="9772053at2"/>
<organism evidence="9 10">
    <name type="scientific">Streptococcus cuniculi</name>
    <dbReference type="NCBI Taxonomy" id="1432788"/>
    <lineage>
        <taxon>Bacteria</taxon>
        <taxon>Bacillati</taxon>
        <taxon>Bacillota</taxon>
        <taxon>Bacilli</taxon>
        <taxon>Lactobacillales</taxon>
        <taxon>Streptococcaceae</taxon>
        <taxon>Streptococcus</taxon>
    </lineage>
</organism>
<feature type="binding site" evidence="8">
    <location>
        <position position="223"/>
    </location>
    <ligand>
        <name>Zn(2+)</name>
        <dbReference type="ChEBI" id="CHEBI:29105"/>
        <label>1</label>
    </ligand>
</feature>
<keyword evidence="4 8" id="KW-0479">Metal-binding</keyword>
<keyword evidence="3" id="KW-0645">Protease</keyword>
<dbReference type="Proteomes" id="UP000186890">
    <property type="component" value="Unassembled WGS sequence"/>
</dbReference>
<proteinExistence type="inferred from homology"/>
<dbReference type="InterPro" id="IPR051464">
    <property type="entry name" value="Peptidase_M42_aminopept"/>
</dbReference>
<sequence length="347" mass="38037">MSIELLEALSNADGIASNETEVRQVLCQELDSLPFSKCYDGLGSLIFTKVGQDPSKSIMICGHLDEVGFMVRTISETGLISLMVVGGVKPLAQHFQKVRITTFDGRKIVGFISGRYRDGVTEELICDIGASSDEEVADLGIEVGNMVCFDSAFEHLAPQSMYMGKALDNRLACYIMAELMKDIADKDLPITIHFAFTSSEEVGIRGAKTSAQLVNPDSVFVIDVATYSDSTTRNHLNQRQVGKGPILTHFDRTLAPNIQMIRFVKEIASQYQIPLQLDMFSSGGTDGGQAHLVHEGKPTVVTIVPVRHGHCPYSLVSSKDICQMIDLYRSMMMGCSAAVCEQFKSFK</sequence>
<comment type="similarity">
    <text evidence="1 6">Belongs to the peptidase M42 family.</text>
</comment>
<dbReference type="GO" id="GO:0004177">
    <property type="term" value="F:aminopeptidase activity"/>
    <property type="evidence" value="ECO:0007669"/>
    <property type="project" value="UniProtKB-UniRule"/>
</dbReference>
<dbReference type="AlphaFoldDB" id="A0A1Q8E9T6"/>
<evidence type="ECO:0000313" key="9">
    <source>
        <dbReference type="EMBL" id="OLF48561.1"/>
    </source>
</evidence>
<feature type="binding site" evidence="8">
    <location>
        <position position="201"/>
    </location>
    <ligand>
        <name>Zn(2+)</name>
        <dbReference type="ChEBI" id="CHEBI:29105"/>
        <label>2</label>
    </ligand>
</feature>
<evidence type="ECO:0000256" key="3">
    <source>
        <dbReference type="ARBA" id="ARBA00022670"/>
    </source>
</evidence>
<evidence type="ECO:0000256" key="6">
    <source>
        <dbReference type="PIRNR" id="PIRNR001123"/>
    </source>
</evidence>
<dbReference type="SUPFAM" id="SSF101821">
    <property type="entry name" value="Aminopeptidase/glucanase lid domain"/>
    <property type="match status" value="1"/>
</dbReference>
<dbReference type="PANTHER" id="PTHR32481:SF0">
    <property type="entry name" value="AMINOPEPTIDASE YPDE-RELATED"/>
    <property type="match status" value="1"/>
</dbReference>
<evidence type="ECO:0000256" key="2">
    <source>
        <dbReference type="ARBA" id="ARBA00022438"/>
    </source>
</evidence>
<feature type="binding site" evidence="8">
    <location>
        <position position="168"/>
    </location>
    <ligand>
        <name>Zn(2+)</name>
        <dbReference type="ChEBI" id="CHEBI:29105"/>
        <label>1</label>
    </ligand>
</feature>
<dbReference type="GO" id="GO:0006508">
    <property type="term" value="P:proteolysis"/>
    <property type="evidence" value="ECO:0007669"/>
    <property type="project" value="UniProtKB-KW"/>
</dbReference>
<feature type="binding site" evidence="8">
    <location>
        <position position="310"/>
    </location>
    <ligand>
        <name>Zn(2+)</name>
        <dbReference type="ChEBI" id="CHEBI:29105"/>
        <label>2</label>
    </ligand>
</feature>
<accession>A0A1Q8E9T6</accession>
<dbReference type="Pfam" id="PF05343">
    <property type="entry name" value="Peptidase_M42"/>
    <property type="match status" value="1"/>
</dbReference>